<feature type="transmembrane region" description="Helical" evidence="2">
    <location>
        <begin position="298"/>
        <end position="321"/>
    </location>
</feature>
<dbReference type="Pfam" id="PF20163">
    <property type="entry name" value="DUF6536"/>
    <property type="match status" value="1"/>
</dbReference>
<gene>
    <name evidence="4" type="ORF">B0T17DRAFT_496885</name>
</gene>
<feature type="transmembrane region" description="Helical" evidence="2">
    <location>
        <begin position="593"/>
        <end position="619"/>
    </location>
</feature>
<feature type="transmembrane region" description="Helical" evidence="2">
    <location>
        <begin position="192"/>
        <end position="215"/>
    </location>
</feature>
<feature type="region of interest" description="Disordered" evidence="1">
    <location>
        <begin position="148"/>
        <end position="174"/>
    </location>
</feature>
<keyword evidence="2" id="KW-0472">Membrane</keyword>
<accession>A0AA39WIL2</accession>
<evidence type="ECO:0000313" key="5">
    <source>
        <dbReference type="Proteomes" id="UP001174934"/>
    </source>
</evidence>
<feature type="compositionally biased region" description="Basic and acidic residues" evidence="1">
    <location>
        <begin position="164"/>
        <end position="174"/>
    </location>
</feature>
<name>A0AA39WIL2_9PEZI</name>
<evidence type="ECO:0000313" key="4">
    <source>
        <dbReference type="EMBL" id="KAK0616066.1"/>
    </source>
</evidence>
<dbReference type="Proteomes" id="UP001174934">
    <property type="component" value="Unassembled WGS sequence"/>
</dbReference>
<keyword evidence="2" id="KW-1133">Transmembrane helix</keyword>
<evidence type="ECO:0000256" key="2">
    <source>
        <dbReference type="SAM" id="Phobius"/>
    </source>
</evidence>
<keyword evidence="5" id="KW-1185">Reference proteome</keyword>
<keyword evidence="2" id="KW-0812">Transmembrane</keyword>
<feature type="transmembrane region" description="Helical" evidence="2">
    <location>
        <begin position="341"/>
        <end position="363"/>
    </location>
</feature>
<proteinExistence type="predicted"/>
<dbReference type="InterPro" id="IPR046623">
    <property type="entry name" value="DUF6536"/>
</dbReference>
<feature type="transmembrane region" description="Helical" evidence="2">
    <location>
        <begin position="431"/>
        <end position="455"/>
    </location>
</feature>
<protein>
    <recommendedName>
        <fullName evidence="3">DUF6536 domain-containing protein</fullName>
    </recommendedName>
</protein>
<organism evidence="4 5">
    <name type="scientific">Bombardia bombarda</name>
    <dbReference type="NCBI Taxonomy" id="252184"/>
    <lineage>
        <taxon>Eukaryota</taxon>
        <taxon>Fungi</taxon>
        <taxon>Dikarya</taxon>
        <taxon>Ascomycota</taxon>
        <taxon>Pezizomycotina</taxon>
        <taxon>Sordariomycetes</taxon>
        <taxon>Sordariomycetidae</taxon>
        <taxon>Sordariales</taxon>
        <taxon>Lasiosphaeriaceae</taxon>
        <taxon>Bombardia</taxon>
    </lineage>
</organism>
<dbReference type="PANTHER" id="PTHR35395:SF1">
    <property type="entry name" value="DUF6536 DOMAIN-CONTAINING PROTEIN"/>
    <property type="match status" value="1"/>
</dbReference>
<evidence type="ECO:0000259" key="3">
    <source>
        <dbReference type="Pfam" id="PF20163"/>
    </source>
</evidence>
<reference evidence="4" key="1">
    <citation type="submission" date="2023-06" db="EMBL/GenBank/DDBJ databases">
        <title>Genome-scale phylogeny and comparative genomics of the fungal order Sordariales.</title>
        <authorList>
            <consortium name="Lawrence Berkeley National Laboratory"/>
            <person name="Hensen N."/>
            <person name="Bonometti L."/>
            <person name="Westerberg I."/>
            <person name="Brannstrom I.O."/>
            <person name="Guillou S."/>
            <person name="Cros-Aarteil S."/>
            <person name="Calhoun S."/>
            <person name="Haridas S."/>
            <person name="Kuo A."/>
            <person name="Mondo S."/>
            <person name="Pangilinan J."/>
            <person name="Riley R."/>
            <person name="LaButti K."/>
            <person name="Andreopoulos B."/>
            <person name="Lipzen A."/>
            <person name="Chen C."/>
            <person name="Yanf M."/>
            <person name="Daum C."/>
            <person name="Ng V."/>
            <person name="Clum A."/>
            <person name="Steindorff A."/>
            <person name="Ohm R."/>
            <person name="Martin F."/>
            <person name="Silar P."/>
            <person name="Natvig D."/>
            <person name="Lalanne C."/>
            <person name="Gautier V."/>
            <person name="Ament-velasquez S.L."/>
            <person name="Kruys A."/>
            <person name="Hutchinson M.I."/>
            <person name="Powell A.J."/>
            <person name="Barry K."/>
            <person name="Miller A.N."/>
            <person name="Grigoriev I.V."/>
            <person name="Debuchy R."/>
            <person name="Gladieux P."/>
            <person name="Thoren M.H."/>
            <person name="Johannesson H."/>
        </authorList>
    </citation>
    <scope>NUCLEOTIDE SEQUENCE</scope>
    <source>
        <strain evidence="4">SMH3391-2</strain>
    </source>
</reference>
<feature type="domain" description="DUF6536" evidence="3">
    <location>
        <begin position="188"/>
        <end position="330"/>
    </location>
</feature>
<feature type="transmembrane region" description="Helical" evidence="2">
    <location>
        <begin position="489"/>
        <end position="511"/>
    </location>
</feature>
<evidence type="ECO:0000256" key="1">
    <source>
        <dbReference type="SAM" id="MobiDB-lite"/>
    </source>
</evidence>
<feature type="transmembrane region" description="Helical" evidence="2">
    <location>
        <begin position="238"/>
        <end position="259"/>
    </location>
</feature>
<dbReference type="EMBL" id="JAULSR010000006">
    <property type="protein sequence ID" value="KAK0616066.1"/>
    <property type="molecule type" value="Genomic_DNA"/>
</dbReference>
<feature type="transmembrane region" description="Helical" evidence="2">
    <location>
        <begin position="560"/>
        <end position="581"/>
    </location>
</feature>
<dbReference type="AlphaFoldDB" id="A0AA39WIL2"/>
<sequence length="717" mass="77017">MDIVIPPRDHGSSTFHYKWDENGEVTQITRVKEDSTHPPVVQERQRRGRQTMHWPFQSIATDITRLSTPTTASPFARRATWQPKKPGDTDSIAQDIIPDYVINYIRGETPEMVARRTRNDGKLGERAVDIAHQHRIHQSRAANFEGFFDADSDRPRSSTGSQGGEERRILSGGRDGDNKGWRQLLVGWRAGVALNLLLAFVIALTGFVCFILVLAKTQLARQSVLFSGSCGVATGLDWGLHAVANVFGVVLIAGANYVFQVLSSPTRKEVAAAHQKKTWLDIGVPSVRNLAHIEKIRTLLAIVILVSAVVVQVLYNAVIFISTNITDAGQALQTCDVGVNGTLLGVAALLNLVIVIAIATVLARASFAPLATLGDAITSFLRDPDPSTRGACLLSKTDVRLGRWGGVGLNEAKYWVPRKHYWFSSPSLPHWLFTILVWCACAGLAAAALVVSLMAEHQLSPFGADSSSSSGSSSSITQLQLQLQLPSSVSLPAAALIASLPHILLAALYFATNSLLTTYWLSHESSLFASRPPAALRVSARPVGAQTTSLYLTLPRPASWCLLAWFMGMGFVASQSLGVVATTTATTSPVALGISGIGLLTLLSMLVLLACVVIGLGVFRSAPPAGMVNGEAVGNPMALRGGSCSVVLGSRCHLVDKYRGVRAEKEKEPWRYPLVWGVVHEGADEVGMTTRRTMGMVGHCSFTAGTAVQVDVGRCYA</sequence>
<dbReference type="PANTHER" id="PTHR35395">
    <property type="entry name" value="DUF6536 DOMAIN-CONTAINING PROTEIN"/>
    <property type="match status" value="1"/>
</dbReference>
<comment type="caution">
    <text evidence="4">The sequence shown here is derived from an EMBL/GenBank/DDBJ whole genome shotgun (WGS) entry which is preliminary data.</text>
</comment>